<evidence type="ECO:0000313" key="2">
    <source>
        <dbReference type="Proteomes" id="UP001049518"/>
    </source>
</evidence>
<dbReference type="Proteomes" id="UP001049518">
    <property type="component" value="Chromosome"/>
</dbReference>
<dbReference type="PROSITE" id="PS51318">
    <property type="entry name" value="TAT"/>
    <property type="match status" value="1"/>
</dbReference>
<gene>
    <name evidence="1" type="ORF">AGRA3207_002006</name>
</gene>
<accession>A0ABX8QUS2</accession>
<dbReference type="InterPro" id="IPR053161">
    <property type="entry name" value="Ulvan_degrading_GH"/>
</dbReference>
<dbReference type="RefSeq" id="WP_231334313.1">
    <property type="nucleotide sequence ID" value="NZ_CP059572.1"/>
</dbReference>
<dbReference type="PANTHER" id="PTHR36848:SF2">
    <property type="entry name" value="SECRETED PROTEIN"/>
    <property type="match status" value="1"/>
</dbReference>
<dbReference type="SUPFAM" id="SSF49785">
    <property type="entry name" value="Galactose-binding domain-like"/>
    <property type="match status" value="1"/>
</dbReference>
<dbReference type="Gene3D" id="2.60.120.260">
    <property type="entry name" value="Galactose-binding domain-like"/>
    <property type="match status" value="1"/>
</dbReference>
<protein>
    <recommendedName>
        <fullName evidence="3">Alpha-L-rhamnosidase</fullName>
    </recommendedName>
</protein>
<organism evidence="1 2">
    <name type="scientific">Actinomadura graeca</name>
    <dbReference type="NCBI Taxonomy" id="2750812"/>
    <lineage>
        <taxon>Bacteria</taxon>
        <taxon>Bacillati</taxon>
        <taxon>Actinomycetota</taxon>
        <taxon>Actinomycetes</taxon>
        <taxon>Streptosporangiales</taxon>
        <taxon>Thermomonosporaceae</taxon>
        <taxon>Actinomadura</taxon>
    </lineage>
</organism>
<reference evidence="1" key="1">
    <citation type="submission" date="2020-07" db="EMBL/GenBank/DDBJ databases">
        <authorList>
            <person name="Tarantini F.S."/>
            <person name="Hong K.W."/>
            <person name="Chan K.G."/>
        </authorList>
    </citation>
    <scope>NUCLEOTIDE SEQUENCE</scope>
    <source>
        <strain evidence="1">32-07</strain>
    </source>
</reference>
<dbReference type="InterPro" id="IPR006311">
    <property type="entry name" value="TAT_signal"/>
</dbReference>
<evidence type="ECO:0000313" key="1">
    <source>
        <dbReference type="EMBL" id="QXJ21177.1"/>
    </source>
</evidence>
<proteinExistence type="predicted"/>
<dbReference type="EMBL" id="CP059572">
    <property type="protein sequence ID" value="QXJ21177.1"/>
    <property type="molecule type" value="Genomic_DNA"/>
</dbReference>
<name>A0ABX8QUS2_9ACTN</name>
<evidence type="ECO:0008006" key="3">
    <source>
        <dbReference type="Google" id="ProtNLM"/>
    </source>
</evidence>
<dbReference type="InterPro" id="IPR008979">
    <property type="entry name" value="Galactose-bd-like_sf"/>
</dbReference>
<keyword evidence="2" id="KW-1185">Reference proteome</keyword>
<dbReference type="PANTHER" id="PTHR36848">
    <property type="entry name" value="DNA-BINDING PROTEIN (PUTATIVE SECRETED PROTEIN)-RELATED"/>
    <property type="match status" value="1"/>
</dbReference>
<dbReference type="Pfam" id="PF17132">
    <property type="entry name" value="Glyco_hydro_106"/>
    <property type="match status" value="1"/>
</dbReference>
<sequence>MTTDQTGPGLDRRTLLGGVGALGATLVLPHGDAYVHTGGEVSDGGRLARAFRNPGPRLRPRFTWWWPGPVVDDAELRAEVAEMVAAGFGGAQLFEAPGLVDPSGPRPPERLRWGTPHWARRVEAALRAARDHDFRIDFQVSSGWPWSSPAVSGEHAALAQQQLVFGHREVTGPSTFGGVPPLPGGVDRRDARLVAAVAARLRSKAVLDPGHVTDLTPTLDAQGHLRWAVPGGRWVVFGFWQAPTGQRANDSTGPEDPLVLDQLDADATRAAAADLDRRLLDRLGPLAAEVADRFHEDSLEFGFTGLLWTGRFLEEFRARRGYDLTVHLPALAVIGWHSDDLESARQVYDFSGDAGRRIRHDYNTTLTELWVDNHVRPARAWARGHGLDFQGRAHMLSMDVVAANKAYAAPDADPFDGPIGFTRTITSGGRLAGNTIASLEVGDITYGDYMITLEALKFMADKGFAGGVNEQVLHGFPYKFAEGAGWPSWWPWSSEHHLGGRDYGFGEGFTPALPLWRHLRPLADYLARAQTVLRAGHPITDIAIYRDIHGYGRVDDPHTDERGDPLLNAALAASGYSFDIVDPGTLAQEETVVRDGRLVVGAPGYSALVVELDASKNQGVLDGSDAMPAAVARRLVSFARDGLPIVFVGRFPGRGVGYRDPGAEDAAVRGAVAELRRSPRVRLVREEAAVPAELERLGVRPDMAFDRPQQVYGVHRRTGTGDYWFLCNTSGGLDETIRLAGGATARFTASFAITDRAPDLWDLWTGEIREMGLFRADGGRVAVPVELAPGESVVIGFERPTGPHVESTTAESVVVRGGGLRLRSTRPGPASARLADGRTATVDFGSLPRPLEPSGWTLRVDGAVPSGEDRHTLRLERLADWRTIPRLRETSGTGTYRTTVVLGDGWTGEGRGAYLELGRVEGGVQVRIGGRRVHPASVAPPRIDVGPFLRPGRNVIEVEVTTTLKNRLTALAERGVPGYSRFLKRPVKTQPYGLLGPVRLVPYADKPCEPERRR</sequence>